<keyword evidence="1" id="KW-0732">Signal</keyword>
<organism evidence="2">
    <name type="scientific">Prochlorococcus marinus XMU1424</name>
    <dbReference type="NCBI Taxonomy" id="2774497"/>
    <lineage>
        <taxon>Bacteria</taxon>
        <taxon>Bacillati</taxon>
        <taxon>Cyanobacteriota</taxon>
        <taxon>Cyanophyceae</taxon>
        <taxon>Synechococcales</taxon>
        <taxon>Prochlorococcaceae</taxon>
        <taxon>Prochlorococcus</taxon>
    </lineage>
</organism>
<comment type="caution">
    <text evidence="2">The sequence shown here is derived from an EMBL/GenBank/DDBJ whole genome shotgun (WGS) entry which is preliminary data.</text>
</comment>
<protein>
    <submittedName>
        <fullName evidence="2">Uncharacterized protein</fullName>
    </submittedName>
</protein>
<sequence>MKKLLIPLLFLITLPTSAQTGGSYEKVMFKKNIGNYGSLTTVEVKKKYDSFYDKATCIFDHPNELRFYDKSDDNYALVFNGTFMYNYKPAFAFKFDKNPPIILRSMQYGKDPEEKVIPYVRWNKNKQLTVRSLKNEYIFNLKDLVKAINKYKECKKSIN</sequence>
<feature type="signal peptide" evidence="1">
    <location>
        <begin position="1"/>
        <end position="18"/>
    </location>
</feature>
<gene>
    <name evidence="2" type="ORF">JJ833_04165</name>
</gene>
<evidence type="ECO:0000256" key="1">
    <source>
        <dbReference type="SAM" id="SignalP"/>
    </source>
</evidence>
<reference evidence="2" key="1">
    <citation type="journal article" date="2021" name="Front. Mar. Sci.">
        <title>Genomes of Diverse Isolates of Prochlorococcus High-Light-Adapted Clade II in the Western Pacific Ocean.</title>
        <authorList>
            <person name="Yan W."/>
            <person name="Feng X."/>
            <person name="Zhang W."/>
            <person name="Nawaz M.Z."/>
            <person name="Luo T."/>
            <person name="Zhang R."/>
            <person name="Jiao N."/>
        </authorList>
    </citation>
    <scope>NUCLEOTIDE SEQUENCE</scope>
    <source>
        <strain evidence="2">XMU1424</strain>
    </source>
</reference>
<dbReference type="EMBL" id="JAEPLE010000002">
    <property type="protein sequence ID" value="MBO6988041.1"/>
    <property type="molecule type" value="Genomic_DNA"/>
</dbReference>
<feature type="chain" id="PRO_5039660546" evidence="1">
    <location>
        <begin position="19"/>
        <end position="159"/>
    </location>
</feature>
<accession>A0A9D9G4X2</accession>
<name>A0A9D9G4X2_PROMR</name>
<proteinExistence type="predicted"/>
<dbReference type="AlphaFoldDB" id="A0A9D9G4X2"/>
<evidence type="ECO:0000313" key="2">
    <source>
        <dbReference type="EMBL" id="MBO6988041.1"/>
    </source>
</evidence>